<keyword evidence="2" id="KW-1185">Reference proteome</keyword>
<evidence type="ECO:0008006" key="3">
    <source>
        <dbReference type="Google" id="ProtNLM"/>
    </source>
</evidence>
<dbReference type="InterPro" id="IPR023393">
    <property type="entry name" value="START-like_dom_sf"/>
</dbReference>
<dbReference type="SUPFAM" id="SSF55961">
    <property type="entry name" value="Bet v1-like"/>
    <property type="match status" value="1"/>
</dbReference>
<comment type="caution">
    <text evidence="1">The sequence shown here is derived from an EMBL/GenBank/DDBJ whole genome shotgun (WGS) entry which is preliminary data.</text>
</comment>
<evidence type="ECO:0000313" key="1">
    <source>
        <dbReference type="EMBL" id="MBP0614547.1"/>
    </source>
</evidence>
<gene>
    <name evidence="1" type="ORF">J6595_03030</name>
</gene>
<evidence type="ECO:0000313" key="2">
    <source>
        <dbReference type="Proteomes" id="UP000678276"/>
    </source>
</evidence>
<name>A0ABS4BCR9_9HYPH</name>
<dbReference type="Gene3D" id="3.30.530.20">
    <property type="match status" value="1"/>
</dbReference>
<sequence>MQDPHCHSSSIAVERPAEIAFEIMADGLKQGRWTLGSYERREIEPGVFVGTSLFSGKETFVRLDVDRARLLVDYNVGPSPEAMEFRNMARVIPGSALKMNASHCVVTLLSWRHAGQSEAAWMQISTSHEAEMFLIKGLLEQ</sequence>
<reference evidence="1 2" key="1">
    <citation type="submission" date="2021-04" db="EMBL/GenBank/DDBJ databases">
        <title>Whole genome sequence of Jiella sp. KSK16Y-1.</title>
        <authorList>
            <person name="Tuo L."/>
        </authorList>
    </citation>
    <scope>NUCLEOTIDE SEQUENCE [LARGE SCALE GENOMIC DNA]</scope>
    <source>
        <strain evidence="1 2">KSK16Y-1</strain>
    </source>
</reference>
<protein>
    <recommendedName>
        <fullName evidence="3">ATPase</fullName>
    </recommendedName>
</protein>
<dbReference type="Proteomes" id="UP000678276">
    <property type="component" value="Unassembled WGS sequence"/>
</dbReference>
<dbReference type="RefSeq" id="WP_209592988.1">
    <property type="nucleotide sequence ID" value="NZ_JAGJCF010000002.1"/>
</dbReference>
<proteinExistence type="predicted"/>
<dbReference type="EMBL" id="JAGJCF010000002">
    <property type="protein sequence ID" value="MBP0614547.1"/>
    <property type="molecule type" value="Genomic_DNA"/>
</dbReference>
<organism evidence="1 2">
    <name type="scientific">Jiella mangrovi</name>
    <dbReference type="NCBI Taxonomy" id="2821407"/>
    <lineage>
        <taxon>Bacteria</taxon>
        <taxon>Pseudomonadati</taxon>
        <taxon>Pseudomonadota</taxon>
        <taxon>Alphaproteobacteria</taxon>
        <taxon>Hyphomicrobiales</taxon>
        <taxon>Aurantimonadaceae</taxon>
        <taxon>Jiella</taxon>
    </lineage>
</organism>
<accession>A0ABS4BCR9</accession>